<proteinExistence type="predicted"/>
<dbReference type="InterPro" id="IPR017850">
    <property type="entry name" value="Alkaline_phosphatase_core_sf"/>
</dbReference>
<accession>A0A517M6W5</accession>
<keyword evidence="1" id="KW-0732">Signal</keyword>
<feature type="signal peptide" evidence="1">
    <location>
        <begin position="1"/>
        <end position="33"/>
    </location>
</feature>
<dbReference type="KEGG" id="ruv:EC9_48330"/>
<dbReference type="InterPro" id="IPR006311">
    <property type="entry name" value="TAT_signal"/>
</dbReference>
<reference evidence="2 3" key="1">
    <citation type="submission" date="2019-02" db="EMBL/GenBank/DDBJ databases">
        <title>Deep-cultivation of Planctomycetes and their phenomic and genomic characterization uncovers novel biology.</title>
        <authorList>
            <person name="Wiegand S."/>
            <person name="Jogler M."/>
            <person name="Boedeker C."/>
            <person name="Pinto D."/>
            <person name="Vollmers J."/>
            <person name="Rivas-Marin E."/>
            <person name="Kohn T."/>
            <person name="Peeters S.H."/>
            <person name="Heuer A."/>
            <person name="Rast P."/>
            <person name="Oberbeckmann S."/>
            <person name="Bunk B."/>
            <person name="Jeske O."/>
            <person name="Meyerdierks A."/>
            <person name="Storesund J.E."/>
            <person name="Kallscheuer N."/>
            <person name="Luecker S."/>
            <person name="Lage O.M."/>
            <person name="Pohl T."/>
            <person name="Merkel B.J."/>
            <person name="Hornburger P."/>
            <person name="Mueller R.-W."/>
            <person name="Bruemmer F."/>
            <person name="Labrenz M."/>
            <person name="Spormann A.M."/>
            <person name="Op den Camp H."/>
            <person name="Overmann J."/>
            <person name="Amann R."/>
            <person name="Jetten M.S.M."/>
            <person name="Mascher T."/>
            <person name="Medema M.H."/>
            <person name="Devos D.P."/>
            <person name="Kaster A.-K."/>
            <person name="Ovreas L."/>
            <person name="Rohde M."/>
            <person name="Galperin M.Y."/>
            <person name="Jogler C."/>
        </authorList>
    </citation>
    <scope>NUCLEOTIDE SEQUENCE [LARGE SCALE GENOMIC DNA]</scope>
    <source>
        <strain evidence="2 3">EC9</strain>
    </source>
</reference>
<organism evidence="2 3">
    <name type="scientific">Rosistilla ulvae</name>
    <dbReference type="NCBI Taxonomy" id="1930277"/>
    <lineage>
        <taxon>Bacteria</taxon>
        <taxon>Pseudomonadati</taxon>
        <taxon>Planctomycetota</taxon>
        <taxon>Planctomycetia</taxon>
        <taxon>Pirellulales</taxon>
        <taxon>Pirellulaceae</taxon>
        <taxon>Rosistilla</taxon>
    </lineage>
</organism>
<dbReference type="Pfam" id="PF07394">
    <property type="entry name" value="DUF1501"/>
    <property type="match status" value="1"/>
</dbReference>
<dbReference type="PANTHER" id="PTHR43737">
    <property type="entry name" value="BLL7424 PROTEIN"/>
    <property type="match status" value="1"/>
</dbReference>
<evidence type="ECO:0000313" key="2">
    <source>
        <dbReference type="EMBL" id="QDS90619.1"/>
    </source>
</evidence>
<dbReference type="AlphaFoldDB" id="A0A517M6W5"/>
<dbReference type="SUPFAM" id="SSF53649">
    <property type="entry name" value="Alkaline phosphatase-like"/>
    <property type="match status" value="1"/>
</dbReference>
<dbReference type="RefSeq" id="WP_218934372.1">
    <property type="nucleotide sequence ID" value="NZ_CP036261.1"/>
</dbReference>
<evidence type="ECO:0008006" key="4">
    <source>
        <dbReference type="Google" id="ProtNLM"/>
    </source>
</evidence>
<sequence length="464" mass="51097" precursor="true">MKNVTSRRQMLSASACGFGSLALADLMTRQAQAAAPSGPMAQQLTHHLPRARRVIFLFMHGGPSHVDTFDYKPRLQADDGKDLPYDLPTTAIDAKLKLLGSPWKFKQHGQSGLWCSELMPHTAKHLDEMCIVKSLHSRGQSHGQAVSMLNTGSDNLVRPSVGSWLSYGLGSENEDLPSFVALAPSTGHGGPRNYGTAFLPAIHQATAIGSNGKLGDAQVKYLNRADLSATEQHRQMDLLQTLNRRHLDRAGQDQQIEGAIESYELAFRMQQAAPQVLSLDEEPQHILDLYGVGKQPTDNFGRSCLLARRLAEAGVRFIQVSTGNVWDQHSNLKSGHEKNSLKTDQPVAGLIQDLKQRGMLEETLIVWGGEFGRTPVVQGANGRDHNPQGFTMWMAGGGVKGGTSYGETDEFGYYSQQDRVHMHDLHATILHLMGLDHQRLTYRYAGRDFRLTDVAGRVVTELFA</sequence>
<dbReference type="PANTHER" id="PTHR43737:SF1">
    <property type="entry name" value="DUF1501 DOMAIN-CONTAINING PROTEIN"/>
    <property type="match status" value="1"/>
</dbReference>
<evidence type="ECO:0000256" key="1">
    <source>
        <dbReference type="SAM" id="SignalP"/>
    </source>
</evidence>
<protein>
    <recommendedName>
        <fullName evidence="4">Sulfatase</fullName>
    </recommendedName>
</protein>
<dbReference type="InterPro" id="IPR010869">
    <property type="entry name" value="DUF1501"/>
</dbReference>
<dbReference type="EMBL" id="CP036261">
    <property type="protein sequence ID" value="QDS90619.1"/>
    <property type="molecule type" value="Genomic_DNA"/>
</dbReference>
<keyword evidence="3" id="KW-1185">Reference proteome</keyword>
<evidence type="ECO:0000313" key="3">
    <source>
        <dbReference type="Proteomes" id="UP000319557"/>
    </source>
</evidence>
<name>A0A517M6W5_9BACT</name>
<gene>
    <name evidence="2" type="ORF">EC9_48330</name>
</gene>
<feature type="chain" id="PRO_5021708008" description="Sulfatase" evidence="1">
    <location>
        <begin position="34"/>
        <end position="464"/>
    </location>
</feature>
<dbReference type="Proteomes" id="UP000319557">
    <property type="component" value="Chromosome"/>
</dbReference>
<dbReference type="PROSITE" id="PS51318">
    <property type="entry name" value="TAT"/>
    <property type="match status" value="1"/>
</dbReference>